<feature type="transmembrane region" description="Helical" evidence="2">
    <location>
        <begin position="158"/>
        <end position="179"/>
    </location>
</feature>
<accession>D1ASL6</accession>
<feature type="transmembrane region" description="Helical" evidence="2">
    <location>
        <begin position="191"/>
        <end position="213"/>
    </location>
</feature>
<keyword evidence="2" id="KW-0812">Transmembrane</keyword>
<feature type="region of interest" description="Disordered" evidence="1">
    <location>
        <begin position="29"/>
        <end position="54"/>
    </location>
</feature>
<name>D1ASL6_ANACI</name>
<keyword evidence="2" id="KW-0472">Membrane</keyword>
<reference evidence="3 4" key="1">
    <citation type="journal article" date="2010" name="J. Bacteriol.">
        <title>Complete genome sequence of Anaplasma marginale subsp. centrale.</title>
        <authorList>
            <person name="Herndon D.R."/>
            <person name="Palmer G.H."/>
            <person name="Shkap V."/>
            <person name="Knowles D.P. Jr."/>
            <person name="Brayton K.A."/>
        </authorList>
    </citation>
    <scope>NUCLEOTIDE SEQUENCE [LARGE SCALE GENOMIC DNA]</scope>
    <source>
        <strain evidence="3 4">Israel</strain>
    </source>
</reference>
<feature type="transmembrane region" description="Helical" evidence="2">
    <location>
        <begin position="116"/>
        <end position="138"/>
    </location>
</feature>
<dbReference type="KEGG" id="acn:ACIS_00975"/>
<evidence type="ECO:0000313" key="3">
    <source>
        <dbReference type="EMBL" id="ACZ49469.1"/>
    </source>
</evidence>
<dbReference type="Proteomes" id="UP000000630">
    <property type="component" value="Chromosome"/>
</dbReference>
<dbReference type="EMBL" id="CP001759">
    <property type="protein sequence ID" value="ACZ49469.1"/>
    <property type="molecule type" value="Genomic_DNA"/>
</dbReference>
<feature type="transmembrane region" description="Helical" evidence="2">
    <location>
        <begin position="254"/>
        <end position="273"/>
    </location>
</feature>
<keyword evidence="4" id="KW-1185">Reference proteome</keyword>
<protein>
    <submittedName>
        <fullName evidence="3">Uncharacterized protein</fullName>
    </submittedName>
</protein>
<keyword evidence="2" id="KW-1133">Transmembrane helix</keyword>
<feature type="transmembrane region" description="Helical" evidence="2">
    <location>
        <begin position="293"/>
        <end position="312"/>
    </location>
</feature>
<feature type="compositionally biased region" description="Low complexity" evidence="1">
    <location>
        <begin position="37"/>
        <end position="46"/>
    </location>
</feature>
<feature type="compositionally biased region" description="Polar residues" evidence="1">
    <location>
        <begin position="337"/>
        <end position="353"/>
    </location>
</feature>
<proteinExistence type="predicted"/>
<dbReference type="HOGENOM" id="CLU_747307_0_0_5"/>
<dbReference type="AlphaFoldDB" id="D1ASL6"/>
<evidence type="ECO:0000256" key="2">
    <source>
        <dbReference type="SAM" id="Phobius"/>
    </source>
</evidence>
<feature type="region of interest" description="Disordered" evidence="1">
    <location>
        <begin position="334"/>
        <end position="354"/>
    </location>
</feature>
<organism evidence="3 4">
    <name type="scientific">Anaplasma centrale (strain Israel)</name>
    <name type="common">Anaplasma marginale subsp. centrale (strain Israel)</name>
    <dbReference type="NCBI Taxonomy" id="574556"/>
    <lineage>
        <taxon>Bacteria</taxon>
        <taxon>Pseudomonadati</taxon>
        <taxon>Pseudomonadota</taxon>
        <taxon>Alphaproteobacteria</taxon>
        <taxon>Rickettsiales</taxon>
        <taxon>Anaplasmataceae</taxon>
        <taxon>Anaplasma</taxon>
    </lineage>
</organism>
<sequence>MFVAFFDKLSYNLNIVGVLMRCALLPGSRRSKRRDSSSTPLLDSPTPEGGSYAGKSRIDKTLQFIQKIEEKRASNSADIFLVASFAMILVEAFSSSFTMYCLDYGASAQVKAKVIIAYYSLCAVLSFILIINAVLSAVQARRAHKRGETTAHQQTVQIVGEALTISSGLMWITIAMASIAMTLSANVHMQLAALCLAIAAPAIGAISAFLRVYEVSVAYKKERLDAARSGGSCASDAALSMSQNRKNWYRIQSGLFLTIALFEFAHFLCHVYEAYLLRGNTHLLFNIQDRVLLGVQAFLACVFLCLEIAKVYTERNEAKLAQPAIANTNILEVEESTGPSSRSETPDGSTTTLARSCSVSSVAAAHAQAL</sequence>
<feature type="transmembrane region" description="Helical" evidence="2">
    <location>
        <begin position="77"/>
        <end position="96"/>
    </location>
</feature>
<evidence type="ECO:0000313" key="4">
    <source>
        <dbReference type="Proteomes" id="UP000000630"/>
    </source>
</evidence>
<gene>
    <name evidence="3" type="ordered locus">ACIS_00975</name>
</gene>
<evidence type="ECO:0000256" key="1">
    <source>
        <dbReference type="SAM" id="MobiDB-lite"/>
    </source>
</evidence>